<dbReference type="EMBL" id="DS235857">
    <property type="protein sequence ID" value="EEB19017.1"/>
    <property type="molecule type" value="Genomic_DNA"/>
</dbReference>
<dbReference type="KEGG" id="phu:Phum_PHUM546080"/>
<feature type="region of interest" description="Disordered" evidence="2">
    <location>
        <begin position="168"/>
        <end position="201"/>
    </location>
</feature>
<reference evidence="4" key="3">
    <citation type="submission" date="2021-02" db="UniProtKB">
        <authorList>
            <consortium name="EnsemblMetazoa"/>
        </authorList>
    </citation>
    <scope>IDENTIFICATION</scope>
    <source>
        <strain evidence="4">USDA</strain>
    </source>
</reference>
<dbReference type="HOGENOM" id="CLU_1220986_0_0_1"/>
<proteinExistence type="predicted"/>
<dbReference type="AlphaFoldDB" id="E0W061"/>
<dbReference type="Proteomes" id="UP000009046">
    <property type="component" value="Unassembled WGS sequence"/>
</dbReference>
<dbReference type="RefSeq" id="XP_002431755.1">
    <property type="nucleotide sequence ID" value="XM_002431710.1"/>
</dbReference>
<dbReference type="InParanoid" id="E0W061"/>
<evidence type="ECO:0000313" key="5">
    <source>
        <dbReference type="Proteomes" id="UP000009046"/>
    </source>
</evidence>
<evidence type="ECO:0000313" key="3">
    <source>
        <dbReference type="EMBL" id="EEB19017.1"/>
    </source>
</evidence>
<evidence type="ECO:0000256" key="2">
    <source>
        <dbReference type="SAM" id="MobiDB-lite"/>
    </source>
</evidence>
<evidence type="ECO:0000256" key="1">
    <source>
        <dbReference type="SAM" id="Coils"/>
    </source>
</evidence>
<sequence>MEGKFKALEDRIIGLKPFVENEKKYLSDAEAMMASATADDENLASNEEDSGVKQQLMNLENEKLQLQKELQEAVAKRKSAEATTEKLERLVGVLRKKINGVSLESSMPDEKQCLVRPLGSSLEKNPFIIANNRQGQKIECGTVQKSKISMTPPLKGVCFPQENLDSGNFGISENKENEGSGGSGGSGGGDSGNSLEGSVNSCFGVIPPTETASVTAQVTITGPVTDL</sequence>
<evidence type="ECO:0000313" key="4">
    <source>
        <dbReference type="EnsemblMetazoa" id="PHUM546080-PA"/>
    </source>
</evidence>
<dbReference type="GeneID" id="8240365"/>
<dbReference type="CTD" id="8240365"/>
<feature type="compositionally biased region" description="Gly residues" evidence="2">
    <location>
        <begin position="179"/>
        <end position="191"/>
    </location>
</feature>
<reference evidence="3" key="2">
    <citation type="submission" date="2007-04" db="EMBL/GenBank/DDBJ databases">
        <title>The genome of the human body louse.</title>
        <authorList>
            <consortium name="The Human Body Louse Genome Consortium"/>
            <person name="Kirkness E."/>
            <person name="Walenz B."/>
            <person name="Hass B."/>
            <person name="Bruggner R."/>
            <person name="Strausberg R."/>
        </authorList>
    </citation>
    <scope>NUCLEOTIDE SEQUENCE</scope>
    <source>
        <strain evidence="3">USDA</strain>
    </source>
</reference>
<keyword evidence="5" id="KW-1185">Reference proteome</keyword>
<keyword evidence="1" id="KW-0175">Coiled coil</keyword>
<gene>
    <name evidence="4" type="primary">8240365</name>
    <name evidence="3" type="ORF">Phum_PHUM546080</name>
</gene>
<accession>E0W061</accession>
<organism>
    <name type="scientific">Pediculus humanus subsp. corporis</name>
    <name type="common">Body louse</name>
    <dbReference type="NCBI Taxonomy" id="121224"/>
    <lineage>
        <taxon>Eukaryota</taxon>
        <taxon>Metazoa</taxon>
        <taxon>Ecdysozoa</taxon>
        <taxon>Arthropoda</taxon>
        <taxon>Hexapoda</taxon>
        <taxon>Insecta</taxon>
        <taxon>Pterygota</taxon>
        <taxon>Neoptera</taxon>
        <taxon>Paraneoptera</taxon>
        <taxon>Psocodea</taxon>
        <taxon>Troctomorpha</taxon>
        <taxon>Phthiraptera</taxon>
        <taxon>Anoplura</taxon>
        <taxon>Pediculidae</taxon>
        <taxon>Pediculus</taxon>
    </lineage>
</organism>
<dbReference type="EnsemblMetazoa" id="PHUM546080-RA">
    <property type="protein sequence ID" value="PHUM546080-PA"/>
    <property type="gene ID" value="PHUM546080"/>
</dbReference>
<name>E0W061_PEDHC</name>
<feature type="coiled-coil region" evidence="1">
    <location>
        <begin position="49"/>
        <end position="90"/>
    </location>
</feature>
<dbReference type="EMBL" id="AAZO01006636">
    <property type="status" value="NOT_ANNOTATED_CDS"/>
    <property type="molecule type" value="Genomic_DNA"/>
</dbReference>
<dbReference type="VEuPathDB" id="VectorBase:PHUM546080"/>
<protein>
    <submittedName>
        <fullName evidence="3 4">Uncharacterized protein</fullName>
    </submittedName>
</protein>
<reference evidence="3" key="1">
    <citation type="submission" date="2007-04" db="EMBL/GenBank/DDBJ databases">
        <title>Annotation of Pediculus humanus corporis strain USDA.</title>
        <authorList>
            <person name="Kirkness E."/>
            <person name="Hannick L."/>
            <person name="Hass B."/>
            <person name="Bruggner R."/>
            <person name="Lawson D."/>
            <person name="Bidwell S."/>
            <person name="Joardar V."/>
            <person name="Caler E."/>
            <person name="Walenz B."/>
            <person name="Inman J."/>
            <person name="Schobel S."/>
            <person name="Galinsky K."/>
            <person name="Amedeo P."/>
            <person name="Strausberg R."/>
        </authorList>
    </citation>
    <scope>NUCLEOTIDE SEQUENCE</scope>
    <source>
        <strain evidence="3">USDA</strain>
    </source>
</reference>
<dbReference type="OrthoDB" id="6621649at2759"/>